<evidence type="ECO:0008006" key="4">
    <source>
        <dbReference type="Google" id="ProtNLM"/>
    </source>
</evidence>
<evidence type="ECO:0000313" key="3">
    <source>
        <dbReference type="Proteomes" id="UP000192042"/>
    </source>
</evidence>
<dbReference type="KEGG" id="nja:NSJP_2296"/>
<accession>A0A1W1I618</accession>
<dbReference type="EMBL" id="LT828648">
    <property type="protein sequence ID" value="SLM48468.1"/>
    <property type="molecule type" value="Genomic_DNA"/>
</dbReference>
<reference evidence="2 3" key="1">
    <citation type="submission" date="2017-03" db="EMBL/GenBank/DDBJ databases">
        <authorList>
            <person name="Afonso C.L."/>
            <person name="Miller P.J."/>
            <person name="Scott M.A."/>
            <person name="Spackman E."/>
            <person name="Goraichik I."/>
            <person name="Dimitrov K.M."/>
            <person name="Suarez D.L."/>
            <person name="Swayne D.E."/>
        </authorList>
    </citation>
    <scope>NUCLEOTIDE SEQUENCE [LARGE SCALE GENOMIC DNA]</scope>
    <source>
        <strain evidence="2">Genome sequencing of Nitrospira japonica strain NJ11</strain>
    </source>
</reference>
<dbReference type="Proteomes" id="UP000192042">
    <property type="component" value="Chromosome I"/>
</dbReference>
<dbReference type="RefSeq" id="WP_080886842.1">
    <property type="nucleotide sequence ID" value="NZ_LT828648.1"/>
</dbReference>
<dbReference type="OrthoDB" id="9789410at2"/>
<evidence type="ECO:0000256" key="1">
    <source>
        <dbReference type="SAM" id="SignalP"/>
    </source>
</evidence>
<dbReference type="AlphaFoldDB" id="A0A1W1I618"/>
<evidence type="ECO:0000313" key="2">
    <source>
        <dbReference type="EMBL" id="SLM48468.1"/>
    </source>
</evidence>
<proteinExistence type="predicted"/>
<name>A0A1W1I618_9BACT</name>
<protein>
    <recommendedName>
        <fullName evidence="4">Lipoprotein</fullName>
    </recommendedName>
</protein>
<sequence>MVNSHKPTLGVLVLLLLTPLTNFAAEAAPEKTEVTGEYRYTFHDPETPSDALTLACREAWRLAVTESAPYRDQTANVVDSVLLREVANNLVTKYVKDQQILEQFQQGKTVTCRVRGTLVVDESVKAIRTQLAGEPSGADNLDQNRSLKILAVRDEANGTISIEYQALRRLDWLNTNYQGGLRETADIMVDFYDDQKFLIRTERYPARRSVSGDDVMNPGATGVLKVAKPLAAKTYRVWLVK</sequence>
<feature type="signal peptide" evidence="1">
    <location>
        <begin position="1"/>
        <end position="24"/>
    </location>
</feature>
<keyword evidence="3" id="KW-1185">Reference proteome</keyword>
<organism evidence="2 3">
    <name type="scientific">Nitrospira japonica</name>
    <dbReference type="NCBI Taxonomy" id="1325564"/>
    <lineage>
        <taxon>Bacteria</taxon>
        <taxon>Pseudomonadati</taxon>
        <taxon>Nitrospirota</taxon>
        <taxon>Nitrospiria</taxon>
        <taxon>Nitrospirales</taxon>
        <taxon>Nitrospiraceae</taxon>
        <taxon>Nitrospira</taxon>
    </lineage>
</organism>
<keyword evidence="1" id="KW-0732">Signal</keyword>
<gene>
    <name evidence="2" type="ORF">NSJP_2296</name>
</gene>
<feature type="chain" id="PRO_5010714313" description="Lipoprotein" evidence="1">
    <location>
        <begin position="25"/>
        <end position="241"/>
    </location>
</feature>